<keyword evidence="6" id="KW-0239">DNA-directed DNA polymerase</keyword>
<proteinExistence type="inferred from homology"/>
<dbReference type="InterPro" id="IPR048466">
    <property type="entry name" value="DNA_pol3_delta-like_C"/>
</dbReference>
<keyword evidence="12" id="KW-1185">Reference proteome</keyword>
<evidence type="ECO:0000256" key="1">
    <source>
        <dbReference type="ARBA" id="ARBA00012417"/>
    </source>
</evidence>
<dbReference type="EC" id="2.7.7.7" evidence="1"/>
<sequence>MSELKKMLTSFKKEGYKPVYFLMGEEPYFIDFLCDYFTENVISEEEKSFNQVILYGKDVTVNDVISQARQYPFMGDKMLVVVKEAQDLGKTIDQLVDYFKAIQPTTILVFCYKYKNLDKRKELYKTLSKNENAVLFESAKVKDYQLEAWIKSFVNDNGLEIEPKAVAMLAEFLGNDLSKIANEIGKIKIILNQNKLITADLIEQNIGISKEYNNFELINAVAYNNEAKAFQIAKYFALNTKNNPLVVTTALLYNFFSRLLQYHGITYKNAGANPAEIAKQLGINPYGLKDYQAASKVYPMKKVSQNIAVIREIDLKGKGVNGSLSHDDLLKELIIKLFR</sequence>
<evidence type="ECO:0000259" key="9">
    <source>
        <dbReference type="Pfam" id="PF06144"/>
    </source>
</evidence>
<dbReference type="Gene3D" id="1.20.272.10">
    <property type="match status" value="1"/>
</dbReference>
<evidence type="ECO:0000259" key="10">
    <source>
        <dbReference type="Pfam" id="PF21694"/>
    </source>
</evidence>
<protein>
    <recommendedName>
        <fullName evidence="2">DNA polymerase III subunit delta</fullName>
        <ecNumber evidence="1">2.7.7.7</ecNumber>
    </recommendedName>
</protein>
<gene>
    <name evidence="11" type="primary">holA</name>
    <name evidence="11" type="ORF">NPX36_12605</name>
</gene>
<dbReference type="InterPro" id="IPR008921">
    <property type="entry name" value="DNA_pol3_clamp-load_cplx_C"/>
</dbReference>
<accession>A0ABY5NRF2</accession>
<dbReference type="PANTHER" id="PTHR34388:SF1">
    <property type="entry name" value="DNA POLYMERASE III SUBUNIT DELTA"/>
    <property type="match status" value="1"/>
</dbReference>
<dbReference type="SUPFAM" id="SSF52540">
    <property type="entry name" value="P-loop containing nucleoside triphosphate hydrolases"/>
    <property type="match status" value="1"/>
</dbReference>
<evidence type="ECO:0000256" key="3">
    <source>
        <dbReference type="ARBA" id="ARBA00022679"/>
    </source>
</evidence>
<keyword evidence="5" id="KW-0235">DNA replication</keyword>
<evidence type="ECO:0000256" key="8">
    <source>
        <dbReference type="ARBA" id="ARBA00049244"/>
    </source>
</evidence>
<keyword evidence="4 11" id="KW-0548">Nucleotidyltransferase</keyword>
<evidence type="ECO:0000313" key="11">
    <source>
        <dbReference type="EMBL" id="UUV21151.1"/>
    </source>
</evidence>
<dbReference type="InterPro" id="IPR027417">
    <property type="entry name" value="P-loop_NTPase"/>
</dbReference>
<reference evidence="11 12" key="1">
    <citation type="submission" date="2022-08" db="EMBL/GenBank/DDBJ databases">
        <title>Myroides zhujiangensis sp. nov., a novel bacterium isolated from sediment in the Pearl River Estuary.</title>
        <authorList>
            <person name="Cui L."/>
        </authorList>
    </citation>
    <scope>NUCLEOTIDE SEQUENCE [LARGE SCALE GENOMIC DNA]</scope>
    <source>
        <strain evidence="11 12">SCSIO 72103</strain>
    </source>
</reference>
<dbReference type="NCBIfam" id="TIGR01128">
    <property type="entry name" value="holA"/>
    <property type="match status" value="1"/>
</dbReference>
<dbReference type="InterPro" id="IPR005790">
    <property type="entry name" value="DNA_polIII_delta"/>
</dbReference>
<comment type="similarity">
    <text evidence="7">Belongs to the DNA polymerase HolA subunit family.</text>
</comment>
<feature type="domain" description="DNA polymerase III delta N-terminal" evidence="9">
    <location>
        <begin position="20"/>
        <end position="133"/>
    </location>
</feature>
<dbReference type="GO" id="GO:0003887">
    <property type="term" value="F:DNA-directed DNA polymerase activity"/>
    <property type="evidence" value="ECO:0007669"/>
    <property type="project" value="UniProtKB-EC"/>
</dbReference>
<evidence type="ECO:0000256" key="2">
    <source>
        <dbReference type="ARBA" id="ARBA00017703"/>
    </source>
</evidence>
<dbReference type="PANTHER" id="PTHR34388">
    <property type="entry name" value="DNA POLYMERASE III SUBUNIT DELTA"/>
    <property type="match status" value="1"/>
</dbReference>
<evidence type="ECO:0000256" key="7">
    <source>
        <dbReference type="ARBA" id="ARBA00034754"/>
    </source>
</evidence>
<dbReference type="RefSeq" id="WP_257499076.1">
    <property type="nucleotide sequence ID" value="NZ_CP102382.1"/>
</dbReference>
<evidence type="ECO:0000313" key="12">
    <source>
        <dbReference type="Proteomes" id="UP001317001"/>
    </source>
</evidence>
<keyword evidence="3 11" id="KW-0808">Transferase</keyword>
<organism evidence="11 12">
    <name type="scientific">Paenimyroides aestuarii</name>
    <dbReference type="NCBI Taxonomy" id="2968490"/>
    <lineage>
        <taxon>Bacteria</taxon>
        <taxon>Pseudomonadati</taxon>
        <taxon>Bacteroidota</taxon>
        <taxon>Flavobacteriia</taxon>
        <taxon>Flavobacteriales</taxon>
        <taxon>Flavobacteriaceae</taxon>
        <taxon>Paenimyroides</taxon>
    </lineage>
</organism>
<feature type="domain" description="DNA polymerase III delta subunit-like C-terminal" evidence="10">
    <location>
        <begin position="213"/>
        <end position="319"/>
    </location>
</feature>
<dbReference type="Gene3D" id="3.40.50.300">
    <property type="entry name" value="P-loop containing nucleotide triphosphate hydrolases"/>
    <property type="match status" value="1"/>
</dbReference>
<dbReference type="EMBL" id="CP102382">
    <property type="protein sequence ID" value="UUV21151.1"/>
    <property type="molecule type" value="Genomic_DNA"/>
</dbReference>
<comment type="catalytic activity">
    <reaction evidence="8">
        <text>DNA(n) + a 2'-deoxyribonucleoside 5'-triphosphate = DNA(n+1) + diphosphate</text>
        <dbReference type="Rhea" id="RHEA:22508"/>
        <dbReference type="Rhea" id="RHEA-COMP:17339"/>
        <dbReference type="Rhea" id="RHEA-COMP:17340"/>
        <dbReference type="ChEBI" id="CHEBI:33019"/>
        <dbReference type="ChEBI" id="CHEBI:61560"/>
        <dbReference type="ChEBI" id="CHEBI:173112"/>
        <dbReference type="EC" id="2.7.7.7"/>
    </reaction>
</comment>
<dbReference type="Proteomes" id="UP001317001">
    <property type="component" value="Chromosome"/>
</dbReference>
<evidence type="ECO:0000256" key="6">
    <source>
        <dbReference type="ARBA" id="ARBA00022932"/>
    </source>
</evidence>
<dbReference type="SUPFAM" id="SSF48019">
    <property type="entry name" value="post-AAA+ oligomerization domain-like"/>
    <property type="match status" value="1"/>
</dbReference>
<evidence type="ECO:0000256" key="4">
    <source>
        <dbReference type="ARBA" id="ARBA00022695"/>
    </source>
</evidence>
<dbReference type="Gene3D" id="1.10.8.60">
    <property type="match status" value="1"/>
</dbReference>
<evidence type="ECO:0000256" key="5">
    <source>
        <dbReference type="ARBA" id="ARBA00022705"/>
    </source>
</evidence>
<dbReference type="Pfam" id="PF21694">
    <property type="entry name" value="DNA_pol3_delta_C"/>
    <property type="match status" value="1"/>
</dbReference>
<dbReference type="InterPro" id="IPR010372">
    <property type="entry name" value="DNA_pol3_delta_N"/>
</dbReference>
<name>A0ABY5NRF2_9FLAO</name>
<dbReference type="Pfam" id="PF06144">
    <property type="entry name" value="DNA_pol3_delta"/>
    <property type="match status" value="1"/>
</dbReference>